<evidence type="ECO:0000256" key="8">
    <source>
        <dbReference type="SAM" id="Phobius"/>
    </source>
</evidence>
<dbReference type="AlphaFoldDB" id="A0A956RN36"/>
<feature type="region of interest" description="Disordered" evidence="7">
    <location>
        <begin position="805"/>
        <end position="824"/>
    </location>
</feature>
<feature type="transmembrane region" description="Helical" evidence="8">
    <location>
        <begin position="226"/>
        <end position="248"/>
    </location>
</feature>
<sequence length="996" mass="109642">MKRLLIELSIGHPRWVIVLAVLLTAAFGSQFPRIHIDTDPENMLPPHEPVRVRHDEIKETFGLSDFLVLGIEREQGAFTPEILRRVEHLTQEILGMDGVVAADVIAPGEVDDITSFLVEPDATAEAAAEPAHPRRGLRVAPLMEELPTTPDAARALVGRIHDNPILRGKLASDDGQVIALFIPLEAKSYAKSVGDRILKLIEADHGDERYHLAGLPVAEDSFGVEMFLQMGIAAPIAFLAIFLLMLFFFRRPNLVAAPMIVAMMTVLWTMGALIGGGFTVHIMSSMIPVFLIPIAVLDSIHLLSEVHARYRAAESMAEALREAMDELFTPMLYTSLTTVVGFASLVLTPIPPVQVFGAFVALGVAVAWLLTMTFIPAFAMLLSPASLEKFGHAHEGLGAPHSHLHALRRFSLRRRGLVTALLAVLLGVSAYGISRIHVNDNPVFWFKPSHPLRIADRTMNEHLAGTYLAYLHLKGPEEGAFLDPAWMHYVADLQSFLESEENVGGVTSIADVVRKVQYELLDHAPSAQVVPDRRDAIAQYLFLYEASGGDPEDLFKLITPTQDEVCLWVQMPEGENRKVQHVVHAAEAWMAENPPPTGLEADWGGLAYINVIWQQKMVAGMGKALAGSFLTVLLMMVILFRSLRLGLISMVPLTITIGMTYGAIGLVGRPYDMPIAVLSSLALGLSIDFSIHFIQRFRELLAERGGDFEAAMTDLFQTPAEALARNVLVIALGFVPMFFSKLVPYVTVGVFFVAIMLISGLATFVILPALLSYLPTRSVASRGGRIVRAGVVVLLGVSLGLAAPSGSRAQTEGTPAADAPSAGMPAPAADEIAQRAHLNFYYAGDDGIAHVRMTITNKKGRSREREFVLLRKDLAEGGEQRYFAYFQAPADIKRTAFMAWKDPAKDDARWIYVPALDLVKPIAASEKKSSFVGSDFSYEDVSGRHWSEDTHRLVREEVLGDRPCYVIESVPKSEDYFVRKVSWIDRERFLPLREEY</sequence>
<feature type="transmembrane region" description="Helical" evidence="8">
    <location>
        <begin position="745"/>
        <end position="774"/>
    </location>
</feature>
<organism evidence="10 11">
    <name type="scientific">Eiseniibacteriota bacterium</name>
    <dbReference type="NCBI Taxonomy" id="2212470"/>
    <lineage>
        <taxon>Bacteria</taxon>
        <taxon>Candidatus Eiseniibacteriota</taxon>
    </lineage>
</organism>
<evidence type="ECO:0000256" key="1">
    <source>
        <dbReference type="ARBA" id="ARBA00004651"/>
    </source>
</evidence>
<evidence type="ECO:0000313" key="10">
    <source>
        <dbReference type="EMBL" id="MCA9727106.1"/>
    </source>
</evidence>
<feature type="transmembrane region" description="Helical" evidence="8">
    <location>
        <begin position="673"/>
        <end position="694"/>
    </location>
</feature>
<keyword evidence="6 8" id="KW-0472">Membrane</keyword>
<dbReference type="Gene3D" id="1.20.1640.10">
    <property type="entry name" value="Multidrug efflux transporter AcrB transmembrane domain"/>
    <property type="match status" value="2"/>
</dbReference>
<feature type="transmembrane region" description="Helical" evidence="8">
    <location>
        <begin position="286"/>
        <end position="306"/>
    </location>
</feature>
<dbReference type="Pfam" id="PF03176">
    <property type="entry name" value="MMPL"/>
    <property type="match status" value="2"/>
</dbReference>
<dbReference type="InterPro" id="IPR000731">
    <property type="entry name" value="SSD"/>
</dbReference>
<feature type="transmembrane region" description="Helical" evidence="8">
    <location>
        <begin position="647"/>
        <end position="667"/>
    </location>
</feature>
<evidence type="ECO:0000259" key="9">
    <source>
        <dbReference type="PROSITE" id="PS50156"/>
    </source>
</evidence>
<keyword evidence="3" id="KW-1003">Cell membrane</keyword>
<feature type="transmembrane region" description="Helical" evidence="8">
    <location>
        <begin position="260"/>
        <end position="280"/>
    </location>
</feature>
<dbReference type="Pfam" id="PF17131">
    <property type="entry name" value="LolA_like"/>
    <property type="match status" value="1"/>
</dbReference>
<feature type="transmembrane region" description="Helical" evidence="8">
    <location>
        <begin position="356"/>
        <end position="382"/>
    </location>
</feature>
<name>A0A956RN36_UNCEI</name>
<comment type="subcellular location">
    <subcellularLocation>
        <location evidence="1">Cell membrane</location>
        <topology evidence="1">Multi-pass membrane protein</topology>
    </subcellularLocation>
</comment>
<dbReference type="SUPFAM" id="SSF82866">
    <property type="entry name" value="Multidrug efflux transporter AcrB transmembrane domain"/>
    <property type="match status" value="2"/>
</dbReference>
<dbReference type="InterPro" id="IPR050545">
    <property type="entry name" value="Mycobact_MmpL"/>
</dbReference>
<dbReference type="PANTHER" id="PTHR33406">
    <property type="entry name" value="MEMBRANE PROTEIN MJ1562-RELATED"/>
    <property type="match status" value="1"/>
</dbReference>
<dbReference type="InterPro" id="IPR033399">
    <property type="entry name" value="TP_0789-like"/>
</dbReference>
<evidence type="ECO:0000256" key="2">
    <source>
        <dbReference type="ARBA" id="ARBA00010157"/>
    </source>
</evidence>
<dbReference type="GO" id="GO:0005886">
    <property type="term" value="C:plasma membrane"/>
    <property type="evidence" value="ECO:0007669"/>
    <property type="project" value="UniProtKB-SubCell"/>
</dbReference>
<feature type="transmembrane region" description="Helical" evidence="8">
    <location>
        <begin position="722"/>
        <end position="739"/>
    </location>
</feature>
<protein>
    <submittedName>
        <fullName evidence="10">Outer membrane lipoprotein-sorting protein</fullName>
    </submittedName>
</protein>
<keyword evidence="10" id="KW-0449">Lipoprotein</keyword>
<dbReference type="Proteomes" id="UP000697710">
    <property type="component" value="Unassembled WGS sequence"/>
</dbReference>
<evidence type="ECO:0000256" key="3">
    <source>
        <dbReference type="ARBA" id="ARBA00022475"/>
    </source>
</evidence>
<feature type="domain" description="SSD" evidence="9">
    <location>
        <begin position="251"/>
        <end position="381"/>
    </location>
</feature>
<feature type="transmembrane region" description="Helical" evidence="8">
    <location>
        <begin position="416"/>
        <end position="434"/>
    </location>
</feature>
<dbReference type="PROSITE" id="PS50156">
    <property type="entry name" value="SSD"/>
    <property type="match status" value="1"/>
</dbReference>
<feature type="transmembrane region" description="Helical" evidence="8">
    <location>
        <begin position="786"/>
        <end position="803"/>
    </location>
</feature>
<proteinExistence type="inferred from homology"/>
<reference evidence="10" key="1">
    <citation type="submission" date="2020-04" db="EMBL/GenBank/DDBJ databases">
        <authorList>
            <person name="Zhang T."/>
        </authorList>
    </citation>
    <scope>NUCLEOTIDE SEQUENCE</scope>
    <source>
        <strain evidence="10">HKST-UBA01</strain>
    </source>
</reference>
<dbReference type="EMBL" id="JAGQHR010000110">
    <property type="protein sequence ID" value="MCA9727106.1"/>
    <property type="molecule type" value="Genomic_DNA"/>
</dbReference>
<keyword evidence="5 8" id="KW-1133">Transmembrane helix</keyword>
<gene>
    <name evidence="10" type="ORF">KC729_05430</name>
</gene>
<dbReference type="PANTHER" id="PTHR33406:SF6">
    <property type="entry name" value="MEMBRANE PROTEIN YDGH-RELATED"/>
    <property type="match status" value="1"/>
</dbReference>
<reference evidence="10" key="2">
    <citation type="journal article" date="2021" name="Microbiome">
        <title>Successional dynamics and alternative stable states in a saline activated sludge microbial community over 9 years.</title>
        <authorList>
            <person name="Wang Y."/>
            <person name="Ye J."/>
            <person name="Ju F."/>
            <person name="Liu L."/>
            <person name="Boyd J.A."/>
            <person name="Deng Y."/>
            <person name="Parks D.H."/>
            <person name="Jiang X."/>
            <person name="Yin X."/>
            <person name="Woodcroft B.J."/>
            <person name="Tyson G.W."/>
            <person name="Hugenholtz P."/>
            <person name="Polz M.F."/>
            <person name="Zhang T."/>
        </authorList>
    </citation>
    <scope>NUCLEOTIDE SEQUENCE</scope>
    <source>
        <strain evidence="10">HKST-UBA01</strain>
    </source>
</reference>
<evidence type="ECO:0000256" key="7">
    <source>
        <dbReference type="SAM" id="MobiDB-lite"/>
    </source>
</evidence>
<dbReference type="InterPro" id="IPR004869">
    <property type="entry name" value="MMPL_dom"/>
</dbReference>
<evidence type="ECO:0000313" key="11">
    <source>
        <dbReference type="Proteomes" id="UP000697710"/>
    </source>
</evidence>
<feature type="transmembrane region" description="Helical" evidence="8">
    <location>
        <begin position="327"/>
        <end position="350"/>
    </location>
</feature>
<evidence type="ECO:0000256" key="6">
    <source>
        <dbReference type="ARBA" id="ARBA00023136"/>
    </source>
</evidence>
<comment type="caution">
    <text evidence="10">The sequence shown here is derived from an EMBL/GenBank/DDBJ whole genome shotgun (WGS) entry which is preliminary data.</text>
</comment>
<feature type="transmembrane region" description="Helical" evidence="8">
    <location>
        <begin position="617"/>
        <end position="640"/>
    </location>
</feature>
<dbReference type="Gene3D" id="2.50.20.10">
    <property type="entry name" value="Lipoprotein localisation LolA/LolB/LppX"/>
    <property type="match status" value="1"/>
</dbReference>
<evidence type="ECO:0000256" key="4">
    <source>
        <dbReference type="ARBA" id="ARBA00022692"/>
    </source>
</evidence>
<accession>A0A956RN36</accession>
<evidence type="ECO:0000256" key="5">
    <source>
        <dbReference type="ARBA" id="ARBA00022989"/>
    </source>
</evidence>
<comment type="similarity">
    <text evidence="2">Belongs to the resistance-nodulation-cell division (RND) (TC 2.A.6) family. MmpL subfamily.</text>
</comment>
<keyword evidence="4 8" id="KW-0812">Transmembrane</keyword>
<dbReference type="CDD" id="cd16329">
    <property type="entry name" value="LolA_like"/>
    <property type="match status" value="1"/>
</dbReference>